<protein>
    <recommendedName>
        <fullName evidence="4">DUF4386 domain-containing protein</fullName>
    </recommendedName>
</protein>
<feature type="transmembrane region" description="Helical" evidence="1">
    <location>
        <begin position="40"/>
        <end position="65"/>
    </location>
</feature>
<feature type="transmembrane region" description="Helical" evidence="1">
    <location>
        <begin position="181"/>
        <end position="202"/>
    </location>
</feature>
<dbReference type="EMBL" id="OMOD01000126">
    <property type="protein sequence ID" value="SPF40950.1"/>
    <property type="molecule type" value="Genomic_DNA"/>
</dbReference>
<dbReference type="Pfam" id="PF14329">
    <property type="entry name" value="DUF4386"/>
    <property type="match status" value="1"/>
</dbReference>
<evidence type="ECO:0000313" key="3">
    <source>
        <dbReference type="Proteomes" id="UP000238701"/>
    </source>
</evidence>
<evidence type="ECO:0000313" key="2">
    <source>
        <dbReference type="EMBL" id="SPF40950.1"/>
    </source>
</evidence>
<gene>
    <name evidence="2" type="ORF">SBA1_330014</name>
</gene>
<evidence type="ECO:0008006" key="4">
    <source>
        <dbReference type="Google" id="ProtNLM"/>
    </source>
</evidence>
<evidence type="ECO:0000256" key="1">
    <source>
        <dbReference type="SAM" id="Phobius"/>
    </source>
</evidence>
<feature type="transmembrane region" description="Helical" evidence="1">
    <location>
        <begin position="157"/>
        <end position="175"/>
    </location>
</feature>
<keyword evidence="1" id="KW-0812">Transmembrane</keyword>
<proteinExistence type="predicted"/>
<accession>A0A2U3KN16</accession>
<dbReference type="InterPro" id="IPR025495">
    <property type="entry name" value="DUF4386"/>
</dbReference>
<dbReference type="AlphaFoldDB" id="A0A2U3KN16"/>
<keyword evidence="1" id="KW-0472">Membrane</keyword>
<keyword evidence="1" id="KW-1133">Transmembrane helix</keyword>
<organism evidence="2 3">
    <name type="scientific">Candidatus Sulfotelmatobacter kueseliae</name>
    <dbReference type="NCBI Taxonomy" id="2042962"/>
    <lineage>
        <taxon>Bacteria</taxon>
        <taxon>Pseudomonadati</taxon>
        <taxon>Acidobacteriota</taxon>
        <taxon>Terriglobia</taxon>
        <taxon>Terriglobales</taxon>
        <taxon>Candidatus Korobacteraceae</taxon>
        <taxon>Candidatus Sulfotelmatobacter</taxon>
    </lineage>
</organism>
<reference evidence="3" key="1">
    <citation type="submission" date="2018-02" db="EMBL/GenBank/DDBJ databases">
        <authorList>
            <person name="Hausmann B."/>
        </authorList>
    </citation>
    <scope>NUCLEOTIDE SEQUENCE [LARGE SCALE GENOMIC DNA]</scope>
    <source>
        <strain evidence="3">Peat soil MAG SbA1</strain>
    </source>
</reference>
<name>A0A2U3KN16_9BACT</name>
<sequence>MVYLLYFLTVVSSALFMRGIIVSGDPAATATNILTHERLFRLSAAVGLIATALYIAVTVLFYGLFKPVNKTVSLLAAFFSLVGCAIQAFSSLFQVAPLAVLEGSPYLSVFKADQLQAVALMFIKLNVQATYTYLVFFGLFNLLIGCLIFNSTFLPRILGVLMALSGLGWLTFLSPSLANYLLAYIEILGIIAEAALMLWLLVKGANVERWKEQASAA</sequence>
<feature type="transmembrane region" description="Helical" evidence="1">
    <location>
        <begin position="131"/>
        <end position="150"/>
    </location>
</feature>
<feature type="transmembrane region" description="Helical" evidence="1">
    <location>
        <begin position="72"/>
        <end position="96"/>
    </location>
</feature>
<dbReference type="Proteomes" id="UP000238701">
    <property type="component" value="Unassembled WGS sequence"/>
</dbReference>